<dbReference type="EMBL" id="JNBS01001221">
    <property type="protein sequence ID" value="OQS02161.1"/>
    <property type="molecule type" value="Genomic_DNA"/>
</dbReference>
<evidence type="ECO:0000256" key="1">
    <source>
        <dbReference type="SAM" id="MobiDB-lite"/>
    </source>
</evidence>
<dbReference type="Proteomes" id="UP000243217">
    <property type="component" value="Unassembled WGS sequence"/>
</dbReference>
<keyword evidence="3" id="KW-0732">Signal</keyword>
<feature type="chain" id="PRO_5012212871" evidence="3">
    <location>
        <begin position="20"/>
        <end position="480"/>
    </location>
</feature>
<gene>
    <name evidence="4" type="ORF">THRCLA_21491</name>
</gene>
<accession>A0A1V9ZW32</accession>
<evidence type="ECO:0000256" key="3">
    <source>
        <dbReference type="SAM" id="SignalP"/>
    </source>
</evidence>
<organism evidence="4 5">
    <name type="scientific">Thraustotheca clavata</name>
    <dbReference type="NCBI Taxonomy" id="74557"/>
    <lineage>
        <taxon>Eukaryota</taxon>
        <taxon>Sar</taxon>
        <taxon>Stramenopiles</taxon>
        <taxon>Oomycota</taxon>
        <taxon>Saprolegniomycetes</taxon>
        <taxon>Saprolegniales</taxon>
        <taxon>Achlyaceae</taxon>
        <taxon>Thraustotheca</taxon>
    </lineage>
</organism>
<comment type="caution">
    <text evidence="4">The sequence shown here is derived from an EMBL/GenBank/DDBJ whole genome shotgun (WGS) entry which is preliminary data.</text>
</comment>
<sequence length="480" mass="56256">MCWKLIVILVCAVVSCSFSQDYAVVAQLTSDISVPWEHYEPKWKKCYLCWKSVHYINATHALGNVPNDALAKGTHLTCSWLAHRRNSPTCRQLTDSIPAIVANLSAGHKIHEVCHSLHLCKKRKSKLVEPPALKRRKGCLRCVWSVKYVNATRHIAKLPEKAVEIGVETTCPTHCPRFHKQCKALVHAVPSILKALKEKEKCPWKICKKLNLCKRRHQQDSEAESDQEDYEEDGEESNDFEDEDDEDEVVNQQRRRHHHKHCKPSPHHHKHCHRHCHHKHHHGLDGDEDTLNDEEDSAEDSSYNNWDEVKNNGDQEDELNVHHHHHRPHHCHCRKHHHHHHRHHCPYHHNRHDHHHCSHHHRQHHHHCPHAHHDHGNNDDVYGAYDGEMTNQDYIGDTTHHHHHHHHYHYHNQVNDQKHQEHGSNNEMKFETKPCCMKKFVSFLAASLVTMGLIVVTYKVFKRSQHSSADSEYVAVPRQD</sequence>
<feature type="signal peptide" evidence="3">
    <location>
        <begin position="1"/>
        <end position="19"/>
    </location>
</feature>
<feature type="compositionally biased region" description="Basic residues" evidence="1">
    <location>
        <begin position="253"/>
        <end position="282"/>
    </location>
</feature>
<dbReference type="PROSITE" id="PS51257">
    <property type="entry name" value="PROKAR_LIPOPROTEIN"/>
    <property type="match status" value="1"/>
</dbReference>
<dbReference type="InterPro" id="IPR011001">
    <property type="entry name" value="Saposin-like"/>
</dbReference>
<proteinExistence type="predicted"/>
<keyword evidence="2" id="KW-0472">Membrane</keyword>
<dbReference type="SUPFAM" id="SSF47862">
    <property type="entry name" value="Saposin"/>
    <property type="match status" value="2"/>
</dbReference>
<keyword evidence="2" id="KW-1133">Transmembrane helix</keyword>
<keyword evidence="2" id="KW-0812">Transmembrane</keyword>
<evidence type="ECO:0000256" key="2">
    <source>
        <dbReference type="SAM" id="Phobius"/>
    </source>
</evidence>
<reference evidence="4 5" key="1">
    <citation type="journal article" date="2014" name="Genome Biol. Evol.">
        <title>The secreted proteins of Achlya hypogyna and Thraustotheca clavata identify the ancestral oomycete secretome and reveal gene acquisitions by horizontal gene transfer.</title>
        <authorList>
            <person name="Misner I."/>
            <person name="Blouin N."/>
            <person name="Leonard G."/>
            <person name="Richards T.A."/>
            <person name="Lane C.E."/>
        </authorList>
    </citation>
    <scope>NUCLEOTIDE SEQUENCE [LARGE SCALE GENOMIC DNA]</scope>
    <source>
        <strain evidence="4 5">ATCC 34112</strain>
    </source>
</reference>
<feature type="compositionally biased region" description="Acidic residues" evidence="1">
    <location>
        <begin position="286"/>
        <end position="299"/>
    </location>
</feature>
<dbReference type="Gene3D" id="1.10.225.10">
    <property type="entry name" value="Saposin-like"/>
    <property type="match status" value="1"/>
</dbReference>
<feature type="transmembrane region" description="Helical" evidence="2">
    <location>
        <begin position="440"/>
        <end position="461"/>
    </location>
</feature>
<evidence type="ECO:0000313" key="5">
    <source>
        <dbReference type="Proteomes" id="UP000243217"/>
    </source>
</evidence>
<feature type="compositionally biased region" description="Acidic residues" evidence="1">
    <location>
        <begin position="221"/>
        <end position="249"/>
    </location>
</feature>
<feature type="region of interest" description="Disordered" evidence="1">
    <location>
        <begin position="218"/>
        <end position="313"/>
    </location>
</feature>
<name>A0A1V9ZW32_9STRA</name>
<protein>
    <submittedName>
        <fullName evidence="4">Uncharacterized protein</fullName>
    </submittedName>
</protein>
<evidence type="ECO:0000313" key="4">
    <source>
        <dbReference type="EMBL" id="OQS02161.1"/>
    </source>
</evidence>
<dbReference type="AlphaFoldDB" id="A0A1V9ZW32"/>
<keyword evidence="5" id="KW-1185">Reference proteome</keyword>
<dbReference type="OrthoDB" id="79646at2759"/>